<evidence type="ECO:0000313" key="2">
    <source>
        <dbReference type="EMBL" id="KAH8018808.1"/>
    </source>
</evidence>
<organism evidence="2 3">
    <name type="scientific">Rhipicephalus microplus</name>
    <name type="common">Cattle tick</name>
    <name type="synonym">Boophilus microplus</name>
    <dbReference type="NCBI Taxonomy" id="6941"/>
    <lineage>
        <taxon>Eukaryota</taxon>
        <taxon>Metazoa</taxon>
        <taxon>Ecdysozoa</taxon>
        <taxon>Arthropoda</taxon>
        <taxon>Chelicerata</taxon>
        <taxon>Arachnida</taxon>
        <taxon>Acari</taxon>
        <taxon>Parasitiformes</taxon>
        <taxon>Ixodida</taxon>
        <taxon>Ixodoidea</taxon>
        <taxon>Ixodidae</taxon>
        <taxon>Rhipicephalinae</taxon>
        <taxon>Rhipicephalus</taxon>
        <taxon>Boophilus</taxon>
    </lineage>
</organism>
<protein>
    <submittedName>
        <fullName evidence="2">Uncharacterized protein</fullName>
    </submittedName>
</protein>
<keyword evidence="3" id="KW-1185">Reference proteome</keyword>
<dbReference type="AlphaFoldDB" id="A0A9J6D9U7"/>
<reference evidence="2" key="2">
    <citation type="submission" date="2021-09" db="EMBL/GenBank/DDBJ databases">
        <authorList>
            <person name="Jia N."/>
            <person name="Wang J."/>
            <person name="Shi W."/>
            <person name="Du L."/>
            <person name="Sun Y."/>
            <person name="Zhan W."/>
            <person name="Jiang J."/>
            <person name="Wang Q."/>
            <person name="Zhang B."/>
            <person name="Ji P."/>
            <person name="Sakyi L.B."/>
            <person name="Cui X."/>
            <person name="Yuan T."/>
            <person name="Jiang B."/>
            <person name="Yang W."/>
            <person name="Lam T.T.-Y."/>
            <person name="Chang Q."/>
            <person name="Ding S."/>
            <person name="Wang X."/>
            <person name="Zhu J."/>
            <person name="Ruan X."/>
            <person name="Zhao L."/>
            <person name="Wei J."/>
            <person name="Que T."/>
            <person name="Du C."/>
            <person name="Cheng J."/>
            <person name="Dai P."/>
            <person name="Han X."/>
            <person name="Huang E."/>
            <person name="Gao Y."/>
            <person name="Liu J."/>
            <person name="Shao H."/>
            <person name="Ye R."/>
            <person name="Li L."/>
            <person name="Wei W."/>
            <person name="Wang X."/>
            <person name="Wang C."/>
            <person name="Huo Q."/>
            <person name="Li W."/>
            <person name="Guo W."/>
            <person name="Chen H."/>
            <person name="Chen S."/>
            <person name="Zhou L."/>
            <person name="Zhou L."/>
            <person name="Ni X."/>
            <person name="Tian J."/>
            <person name="Zhou Y."/>
            <person name="Sheng Y."/>
            <person name="Liu T."/>
            <person name="Pan Y."/>
            <person name="Xia L."/>
            <person name="Li J."/>
            <person name="Zhao F."/>
            <person name="Cao W."/>
        </authorList>
    </citation>
    <scope>NUCLEOTIDE SEQUENCE</scope>
    <source>
        <strain evidence="2">Rmic-2018</strain>
        <tissue evidence="2">Larvae</tissue>
    </source>
</reference>
<dbReference type="EMBL" id="JABSTU010000010">
    <property type="protein sequence ID" value="KAH8018808.1"/>
    <property type="molecule type" value="Genomic_DNA"/>
</dbReference>
<gene>
    <name evidence="2" type="ORF">HPB51_012312</name>
</gene>
<proteinExistence type="predicted"/>
<evidence type="ECO:0000256" key="1">
    <source>
        <dbReference type="SAM" id="MobiDB-lite"/>
    </source>
</evidence>
<name>A0A9J6D9U7_RHIMP</name>
<feature type="region of interest" description="Disordered" evidence="1">
    <location>
        <begin position="58"/>
        <end position="81"/>
    </location>
</feature>
<sequence length="191" mass="20451">MACKTWEPNYGSVFEQSFLRLSRIRSPSSSPLAAIELVCKLGNCCINSWPRLPLGAKHGATAAPDRPGDGAPSAGSQPAALEKVSRAPYAAHLPPQRKRSAPMDEQCTHRCAQPRSRPLASRALQSVPLFPVHAASRAGGSFLLRTMGARVSHVARSARRLCRDASRRFRCSGAAASSHLQSLPSSATELE</sequence>
<reference evidence="2" key="1">
    <citation type="journal article" date="2020" name="Cell">
        <title>Large-Scale Comparative Analyses of Tick Genomes Elucidate Their Genetic Diversity and Vector Capacities.</title>
        <authorList>
            <consortium name="Tick Genome and Microbiome Consortium (TIGMIC)"/>
            <person name="Jia N."/>
            <person name="Wang J."/>
            <person name="Shi W."/>
            <person name="Du L."/>
            <person name="Sun Y."/>
            <person name="Zhan W."/>
            <person name="Jiang J.F."/>
            <person name="Wang Q."/>
            <person name="Zhang B."/>
            <person name="Ji P."/>
            <person name="Bell-Sakyi L."/>
            <person name="Cui X.M."/>
            <person name="Yuan T.T."/>
            <person name="Jiang B.G."/>
            <person name="Yang W.F."/>
            <person name="Lam T.T."/>
            <person name="Chang Q.C."/>
            <person name="Ding S.J."/>
            <person name="Wang X.J."/>
            <person name="Zhu J.G."/>
            <person name="Ruan X.D."/>
            <person name="Zhao L."/>
            <person name="Wei J.T."/>
            <person name="Ye R.Z."/>
            <person name="Que T.C."/>
            <person name="Du C.H."/>
            <person name="Zhou Y.H."/>
            <person name="Cheng J.X."/>
            <person name="Dai P.F."/>
            <person name="Guo W.B."/>
            <person name="Han X.H."/>
            <person name="Huang E.J."/>
            <person name="Li L.F."/>
            <person name="Wei W."/>
            <person name="Gao Y.C."/>
            <person name="Liu J.Z."/>
            <person name="Shao H.Z."/>
            <person name="Wang X."/>
            <person name="Wang C.C."/>
            <person name="Yang T.C."/>
            <person name="Huo Q.B."/>
            <person name="Li W."/>
            <person name="Chen H.Y."/>
            <person name="Chen S.E."/>
            <person name="Zhou L.G."/>
            <person name="Ni X.B."/>
            <person name="Tian J.H."/>
            <person name="Sheng Y."/>
            <person name="Liu T."/>
            <person name="Pan Y.S."/>
            <person name="Xia L.Y."/>
            <person name="Li J."/>
            <person name="Zhao F."/>
            <person name="Cao W.C."/>
        </authorList>
    </citation>
    <scope>NUCLEOTIDE SEQUENCE</scope>
    <source>
        <strain evidence="2">Rmic-2018</strain>
    </source>
</reference>
<accession>A0A9J6D9U7</accession>
<dbReference type="Proteomes" id="UP000821866">
    <property type="component" value="Chromosome 8"/>
</dbReference>
<evidence type="ECO:0000313" key="3">
    <source>
        <dbReference type="Proteomes" id="UP000821866"/>
    </source>
</evidence>
<comment type="caution">
    <text evidence="2">The sequence shown here is derived from an EMBL/GenBank/DDBJ whole genome shotgun (WGS) entry which is preliminary data.</text>
</comment>